<organism evidence="1 2">
    <name type="scientific">Microdochium trichocladiopsis</name>
    <dbReference type="NCBI Taxonomy" id="1682393"/>
    <lineage>
        <taxon>Eukaryota</taxon>
        <taxon>Fungi</taxon>
        <taxon>Dikarya</taxon>
        <taxon>Ascomycota</taxon>
        <taxon>Pezizomycotina</taxon>
        <taxon>Sordariomycetes</taxon>
        <taxon>Xylariomycetidae</taxon>
        <taxon>Xylariales</taxon>
        <taxon>Microdochiaceae</taxon>
        <taxon>Microdochium</taxon>
    </lineage>
</organism>
<name>A0A9P8YCL0_9PEZI</name>
<reference evidence="1" key="1">
    <citation type="journal article" date="2021" name="Nat. Commun.">
        <title>Genetic determinants of endophytism in the Arabidopsis root mycobiome.</title>
        <authorList>
            <person name="Mesny F."/>
            <person name="Miyauchi S."/>
            <person name="Thiergart T."/>
            <person name="Pickel B."/>
            <person name="Atanasova L."/>
            <person name="Karlsson M."/>
            <person name="Huettel B."/>
            <person name="Barry K.W."/>
            <person name="Haridas S."/>
            <person name="Chen C."/>
            <person name="Bauer D."/>
            <person name="Andreopoulos W."/>
            <person name="Pangilinan J."/>
            <person name="LaButti K."/>
            <person name="Riley R."/>
            <person name="Lipzen A."/>
            <person name="Clum A."/>
            <person name="Drula E."/>
            <person name="Henrissat B."/>
            <person name="Kohler A."/>
            <person name="Grigoriev I.V."/>
            <person name="Martin F.M."/>
            <person name="Hacquard S."/>
        </authorList>
    </citation>
    <scope>NUCLEOTIDE SEQUENCE</scope>
    <source>
        <strain evidence="1">MPI-CAGE-CH-0230</strain>
    </source>
</reference>
<sequence length="301" mass="33681">MVAQTQLCFINTFPNQEDITHRRTARKHSARVTHARQRQARIEQYQLEKQQRPQICTPPTGQLVRPISEHEKKLLEHFFHVTIPHQAHHCVCTGCASKSQVQPDIPSAGLVPATYRGEAGKEIRCRVAIFTDWAKLALTQRDALEGVLLAAHRQVVLANRRLQTLSAGLEMPGLGYIPHKNRPLLDCAALERKASCIETLRRGLAGESDESPDSSKREDREAVILAILFLAADEVWHGGRDAAVVHMTAATQLMGQDERGVARIQSGSRNPDRFHEELMDILGHEIRALPTGGVFSHFNHH</sequence>
<dbReference type="AlphaFoldDB" id="A0A9P8YCL0"/>
<dbReference type="OrthoDB" id="5620at2759"/>
<evidence type="ECO:0000313" key="1">
    <source>
        <dbReference type="EMBL" id="KAH7038281.1"/>
    </source>
</evidence>
<gene>
    <name evidence="1" type="ORF">B0I36DRAFT_315930</name>
</gene>
<protein>
    <submittedName>
        <fullName evidence="1">Uncharacterized protein</fullName>
    </submittedName>
</protein>
<dbReference type="EMBL" id="JAGTJQ010000002">
    <property type="protein sequence ID" value="KAH7038281.1"/>
    <property type="molecule type" value="Genomic_DNA"/>
</dbReference>
<dbReference type="Proteomes" id="UP000756346">
    <property type="component" value="Unassembled WGS sequence"/>
</dbReference>
<dbReference type="GeneID" id="70182480"/>
<keyword evidence="2" id="KW-1185">Reference proteome</keyword>
<evidence type="ECO:0000313" key="2">
    <source>
        <dbReference type="Proteomes" id="UP000756346"/>
    </source>
</evidence>
<proteinExistence type="predicted"/>
<comment type="caution">
    <text evidence="1">The sequence shown here is derived from an EMBL/GenBank/DDBJ whole genome shotgun (WGS) entry which is preliminary data.</text>
</comment>
<dbReference type="RefSeq" id="XP_046017402.1">
    <property type="nucleotide sequence ID" value="XM_046152934.1"/>
</dbReference>
<accession>A0A9P8YCL0</accession>